<keyword evidence="6" id="KW-0479">Metal-binding</keyword>
<keyword evidence="10 14" id="KW-1133">Transmembrane helix</keyword>
<dbReference type="EMBL" id="NQVE01000200">
    <property type="protein sequence ID" value="RAL39264.1"/>
    <property type="molecule type" value="Genomic_DNA"/>
</dbReference>
<dbReference type="GO" id="GO:0009705">
    <property type="term" value="C:plant-type vacuole membrane"/>
    <property type="evidence" value="ECO:0007669"/>
    <property type="project" value="TreeGrafter"/>
</dbReference>
<keyword evidence="17" id="KW-1185">Reference proteome</keyword>
<evidence type="ECO:0000313" key="17">
    <source>
        <dbReference type="Proteomes" id="UP000249390"/>
    </source>
</evidence>
<dbReference type="GO" id="GO:0000278">
    <property type="term" value="P:mitotic cell cycle"/>
    <property type="evidence" value="ECO:0007669"/>
    <property type="project" value="UniProtKB-ARBA"/>
</dbReference>
<gene>
    <name evidence="16" type="ORF">DM860_002797</name>
</gene>
<evidence type="ECO:0000256" key="12">
    <source>
        <dbReference type="PROSITE-ProRule" id="PRU00175"/>
    </source>
</evidence>
<keyword evidence="5 14" id="KW-0812">Transmembrane</keyword>
<evidence type="ECO:0000256" key="2">
    <source>
        <dbReference type="ARBA" id="ARBA00004308"/>
    </source>
</evidence>
<dbReference type="Pfam" id="PF16040">
    <property type="entry name" value="APD1-4_N"/>
    <property type="match status" value="1"/>
</dbReference>
<evidence type="ECO:0000256" key="11">
    <source>
        <dbReference type="ARBA" id="ARBA00023136"/>
    </source>
</evidence>
<comment type="pathway">
    <text evidence="3">Protein modification; protein ubiquitination.</text>
</comment>
<comment type="caution">
    <text evidence="16">The sequence shown here is derived from an EMBL/GenBank/DDBJ whole genome shotgun (WGS) entry which is preliminary data.</text>
</comment>
<dbReference type="PANTHER" id="PTHR46858">
    <property type="entry name" value="OS05G0521000 PROTEIN"/>
    <property type="match status" value="1"/>
</dbReference>
<evidence type="ECO:0000256" key="14">
    <source>
        <dbReference type="SAM" id="Phobius"/>
    </source>
</evidence>
<evidence type="ECO:0000313" key="16">
    <source>
        <dbReference type="EMBL" id="RAL39264.1"/>
    </source>
</evidence>
<dbReference type="SUPFAM" id="SSF57850">
    <property type="entry name" value="RING/U-box"/>
    <property type="match status" value="1"/>
</dbReference>
<dbReference type="GO" id="GO:0061630">
    <property type="term" value="F:ubiquitin protein ligase activity"/>
    <property type="evidence" value="ECO:0007669"/>
    <property type="project" value="TreeGrafter"/>
</dbReference>
<dbReference type="InterPro" id="IPR032010">
    <property type="entry name" value="APD1-4_M"/>
</dbReference>
<dbReference type="Gene3D" id="3.30.40.10">
    <property type="entry name" value="Zinc/RING finger domain, C3HC4 (zinc finger)"/>
    <property type="match status" value="1"/>
</dbReference>
<dbReference type="AlphaFoldDB" id="A0A328D183"/>
<sequence length="461" mass="51311">MEEPDPIQSTSLIAAESGTASAVVREEEEVVVDDDDRRPPQPFPYHTTGTGFDDAFPPHFQAGNYEETASFTEDTWSCLVVVITFWFFVSLTLILGVYGTSNLELGPNASVLIKPNALFVKHMMVEEIDIVKDGPLLYGLHKIPPLDVVAAWSEAYRTSLLANTHKDWTFYFNAGSQISISYNVKSLSSSSLVLVIAQGTQGLARWLEDPYYPNAAYSWSLIHGNGTIWLDIPKSSSYHVAVGNLNSEMVEAHLKINIRAMLYNTNEAYYKCRTTQAQCGLKLNFPSENVALLQSPSKRPDTANSVWTVKISYGPRWITYLLGIGGTSCLVLLVHRFLVNLQQSREDRSRAELGDTRSERFPMLSHKHDDSSSLGSSYCSQDDEKFEDATTSINTSDGKTVKESDTPHLCAICFDAPRDCFFIPCGHCLSCFECGTRIAEAAGTCPVCRRRMKKVKKIYTV</sequence>
<dbReference type="FunFam" id="3.30.40.10:FF:000658">
    <property type="entry name" value="E3 ubiquitin-protein ligase APD2"/>
    <property type="match status" value="1"/>
</dbReference>
<dbReference type="GO" id="GO:0005768">
    <property type="term" value="C:endosome"/>
    <property type="evidence" value="ECO:0007669"/>
    <property type="project" value="TreeGrafter"/>
</dbReference>
<dbReference type="Proteomes" id="UP000249390">
    <property type="component" value="Unassembled WGS sequence"/>
</dbReference>
<keyword evidence="11 14" id="KW-0472">Membrane</keyword>
<reference evidence="16 17" key="1">
    <citation type="submission" date="2018-06" db="EMBL/GenBank/DDBJ databases">
        <title>The Genome of Cuscuta australis (Dodder) Provides Insight into the Evolution of Plant Parasitism.</title>
        <authorList>
            <person name="Liu H."/>
        </authorList>
    </citation>
    <scope>NUCLEOTIDE SEQUENCE [LARGE SCALE GENOMIC DNA]</scope>
    <source>
        <strain evidence="17">cv. Yunnan</strain>
        <tissue evidence="16">Vines</tissue>
    </source>
</reference>
<evidence type="ECO:0000256" key="3">
    <source>
        <dbReference type="ARBA" id="ARBA00004906"/>
    </source>
</evidence>
<accession>A0A328D183</accession>
<keyword evidence="7 12" id="KW-0863">Zinc-finger</keyword>
<evidence type="ECO:0000256" key="5">
    <source>
        <dbReference type="ARBA" id="ARBA00022692"/>
    </source>
</evidence>
<evidence type="ECO:0000256" key="9">
    <source>
        <dbReference type="ARBA" id="ARBA00022833"/>
    </source>
</evidence>
<organism evidence="16 17">
    <name type="scientific">Cuscuta australis</name>
    <dbReference type="NCBI Taxonomy" id="267555"/>
    <lineage>
        <taxon>Eukaryota</taxon>
        <taxon>Viridiplantae</taxon>
        <taxon>Streptophyta</taxon>
        <taxon>Embryophyta</taxon>
        <taxon>Tracheophyta</taxon>
        <taxon>Spermatophyta</taxon>
        <taxon>Magnoliopsida</taxon>
        <taxon>eudicotyledons</taxon>
        <taxon>Gunneridae</taxon>
        <taxon>Pentapetalae</taxon>
        <taxon>asterids</taxon>
        <taxon>lamiids</taxon>
        <taxon>Solanales</taxon>
        <taxon>Convolvulaceae</taxon>
        <taxon>Cuscuteae</taxon>
        <taxon>Cuscuta</taxon>
        <taxon>Cuscuta subgen. Grammica</taxon>
        <taxon>Cuscuta sect. Cleistogrammica</taxon>
    </lineage>
</organism>
<dbReference type="Pfam" id="PF16041">
    <property type="entry name" value="APD1-4_M"/>
    <property type="match status" value="1"/>
</dbReference>
<keyword evidence="4" id="KW-0808">Transferase</keyword>
<proteinExistence type="predicted"/>
<dbReference type="GO" id="GO:0009555">
    <property type="term" value="P:pollen development"/>
    <property type="evidence" value="ECO:0007669"/>
    <property type="project" value="UniProtKB-ARBA"/>
</dbReference>
<feature type="domain" description="RING-type" evidence="15">
    <location>
        <begin position="410"/>
        <end position="449"/>
    </location>
</feature>
<comment type="subcellular location">
    <subcellularLocation>
        <location evidence="2">Endomembrane system</location>
    </subcellularLocation>
    <subcellularLocation>
        <location evidence="1">Membrane</location>
        <topology evidence="1">Multi-pass membrane protein</topology>
    </subcellularLocation>
</comment>
<name>A0A328D183_9ASTE</name>
<evidence type="ECO:0000256" key="8">
    <source>
        <dbReference type="ARBA" id="ARBA00022786"/>
    </source>
</evidence>
<keyword evidence="9" id="KW-0862">Zinc</keyword>
<dbReference type="PROSITE" id="PS50089">
    <property type="entry name" value="ZF_RING_2"/>
    <property type="match status" value="1"/>
</dbReference>
<dbReference type="GO" id="GO:0016567">
    <property type="term" value="P:protein ubiquitination"/>
    <property type="evidence" value="ECO:0007669"/>
    <property type="project" value="TreeGrafter"/>
</dbReference>
<dbReference type="PANTHER" id="PTHR46858:SF5">
    <property type="entry name" value="E3 UBIQUITIN-PROTEIN LIGASE APD1-RELATED"/>
    <property type="match status" value="1"/>
</dbReference>
<dbReference type="InterPro" id="IPR013083">
    <property type="entry name" value="Znf_RING/FYVE/PHD"/>
</dbReference>
<feature type="transmembrane region" description="Helical" evidence="14">
    <location>
        <begin position="317"/>
        <end position="339"/>
    </location>
</feature>
<dbReference type="InterPro" id="IPR032008">
    <property type="entry name" value="APD1-4_N"/>
</dbReference>
<dbReference type="GO" id="GO:0008270">
    <property type="term" value="F:zinc ion binding"/>
    <property type="evidence" value="ECO:0007669"/>
    <property type="project" value="UniProtKB-KW"/>
</dbReference>
<dbReference type="Pfam" id="PF13920">
    <property type="entry name" value="zf-C3HC4_3"/>
    <property type="match status" value="1"/>
</dbReference>
<evidence type="ECO:0000256" key="6">
    <source>
        <dbReference type="ARBA" id="ARBA00022723"/>
    </source>
</evidence>
<keyword evidence="8" id="KW-0833">Ubl conjugation pathway</keyword>
<evidence type="ECO:0000256" key="10">
    <source>
        <dbReference type="ARBA" id="ARBA00022989"/>
    </source>
</evidence>
<evidence type="ECO:0000256" key="13">
    <source>
        <dbReference type="SAM" id="MobiDB-lite"/>
    </source>
</evidence>
<evidence type="ECO:0000256" key="1">
    <source>
        <dbReference type="ARBA" id="ARBA00004141"/>
    </source>
</evidence>
<protein>
    <recommendedName>
        <fullName evidence="15">RING-type domain-containing protein</fullName>
    </recommendedName>
</protein>
<evidence type="ECO:0000256" key="7">
    <source>
        <dbReference type="ARBA" id="ARBA00022771"/>
    </source>
</evidence>
<evidence type="ECO:0000256" key="4">
    <source>
        <dbReference type="ARBA" id="ARBA00022679"/>
    </source>
</evidence>
<feature type="region of interest" description="Disordered" evidence="13">
    <location>
        <begin position="1"/>
        <end position="43"/>
    </location>
</feature>
<dbReference type="InterPro" id="IPR001841">
    <property type="entry name" value="Znf_RING"/>
</dbReference>
<feature type="transmembrane region" description="Helical" evidence="14">
    <location>
        <begin position="76"/>
        <end position="98"/>
    </location>
</feature>
<evidence type="ECO:0000259" key="15">
    <source>
        <dbReference type="PROSITE" id="PS50089"/>
    </source>
</evidence>